<keyword evidence="3" id="KW-0862">Zinc</keyword>
<dbReference type="AlphaFoldDB" id="A2FX00"/>
<keyword evidence="5" id="KW-0175">Coiled coil</keyword>
<keyword evidence="8" id="KW-1185">Reference proteome</keyword>
<dbReference type="RefSeq" id="XP_001303507.1">
    <property type="nucleotide sequence ID" value="XM_001303506.1"/>
</dbReference>
<dbReference type="InParanoid" id="A2FX00"/>
<evidence type="ECO:0000313" key="7">
    <source>
        <dbReference type="EMBL" id="EAX90577.1"/>
    </source>
</evidence>
<dbReference type="Proteomes" id="UP000001542">
    <property type="component" value="Unassembled WGS sequence"/>
</dbReference>
<dbReference type="InterPro" id="IPR017907">
    <property type="entry name" value="Znf_RING_CS"/>
</dbReference>
<feature type="coiled-coil region" evidence="5">
    <location>
        <begin position="457"/>
        <end position="484"/>
    </location>
</feature>
<organism evidence="7 8">
    <name type="scientific">Trichomonas vaginalis (strain ATCC PRA-98 / G3)</name>
    <dbReference type="NCBI Taxonomy" id="412133"/>
    <lineage>
        <taxon>Eukaryota</taxon>
        <taxon>Metamonada</taxon>
        <taxon>Parabasalia</taxon>
        <taxon>Trichomonadida</taxon>
        <taxon>Trichomonadidae</taxon>
        <taxon>Trichomonas</taxon>
    </lineage>
</organism>
<dbReference type="VEuPathDB" id="TrichDB:TVAGG3_0740930"/>
<gene>
    <name evidence="7" type="ORF">TVAG_376330</name>
</gene>
<sequence length="553" mass="63316">MTKRRQDRTPSNLKIAHEELQEQFDELRNINDSVFSVNSALNGIIASCEKHEGRLKQIADVFKKEYQLPEVTFKGKQGLIEEFESISNYCRGIIQNTSISKVDDPYALKNLMKISKLFEETVDISKIFFILKNLHQQTITTPAIQYITECSDPLEFTQLIKITPNFLKSNPTSFNKECALQEVHTKLVDLVEKLSEAHDALVAKNDEIKMFLQYPSVEILQKSVQFQRYISFHRKSRESFTKTSSSYAKQANQILIMLGQIKNNLHGTSQYFTKSINEIKAESAAIQEKYVNSTIKLAELRSIKFIKDKYSTNAITKYINSNKMYTDAENKLIEGVCDTDKLRAFHDYLVQSKDEAASNNKEFRDLLNKLDSGALVTANSETEDSRKLRQAIDILFDQVSDGFSAFISTFEIASQMSGDVEECVRAMSTIGKMYEDVDVIESQVACKPSNNWYEQLTRRTSQNIDKKKTDLEQIQKETKNLKSATSKLKSSVVGLKTDKEHKCEQCRINRTLCLATCGHTFCENCLKREKCHGKCPICMKSFKEADVIKIMWE</sequence>
<evidence type="ECO:0000256" key="4">
    <source>
        <dbReference type="PROSITE-ProRule" id="PRU00175"/>
    </source>
</evidence>
<dbReference type="OrthoDB" id="10250935at2759"/>
<feature type="domain" description="RING-type" evidence="6">
    <location>
        <begin position="503"/>
        <end position="538"/>
    </location>
</feature>
<evidence type="ECO:0000256" key="3">
    <source>
        <dbReference type="ARBA" id="ARBA00022833"/>
    </source>
</evidence>
<dbReference type="InterPro" id="IPR001841">
    <property type="entry name" value="Znf_RING"/>
</dbReference>
<dbReference type="SUPFAM" id="SSF57850">
    <property type="entry name" value="RING/U-box"/>
    <property type="match status" value="1"/>
</dbReference>
<dbReference type="GO" id="GO:0008270">
    <property type="term" value="F:zinc ion binding"/>
    <property type="evidence" value="ECO:0007669"/>
    <property type="project" value="UniProtKB-KW"/>
</dbReference>
<dbReference type="Gene3D" id="3.30.40.10">
    <property type="entry name" value="Zinc/RING finger domain, C3HC4 (zinc finger)"/>
    <property type="match status" value="1"/>
</dbReference>
<dbReference type="VEuPathDB" id="TrichDB:TVAG_376330"/>
<dbReference type="PROSITE" id="PS00518">
    <property type="entry name" value="ZF_RING_1"/>
    <property type="match status" value="1"/>
</dbReference>
<reference evidence="7" key="2">
    <citation type="journal article" date="2007" name="Science">
        <title>Draft genome sequence of the sexually transmitted pathogen Trichomonas vaginalis.</title>
        <authorList>
            <person name="Carlton J.M."/>
            <person name="Hirt R.P."/>
            <person name="Silva J.C."/>
            <person name="Delcher A.L."/>
            <person name="Schatz M."/>
            <person name="Zhao Q."/>
            <person name="Wortman J.R."/>
            <person name="Bidwell S.L."/>
            <person name="Alsmark U.C.M."/>
            <person name="Besteiro S."/>
            <person name="Sicheritz-Ponten T."/>
            <person name="Noel C.J."/>
            <person name="Dacks J.B."/>
            <person name="Foster P.G."/>
            <person name="Simillion C."/>
            <person name="Van de Peer Y."/>
            <person name="Miranda-Saavedra D."/>
            <person name="Barton G.J."/>
            <person name="Westrop G.D."/>
            <person name="Mueller S."/>
            <person name="Dessi D."/>
            <person name="Fiori P.L."/>
            <person name="Ren Q."/>
            <person name="Paulsen I."/>
            <person name="Zhang H."/>
            <person name="Bastida-Corcuera F.D."/>
            <person name="Simoes-Barbosa A."/>
            <person name="Brown M.T."/>
            <person name="Hayes R.D."/>
            <person name="Mukherjee M."/>
            <person name="Okumura C.Y."/>
            <person name="Schneider R."/>
            <person name="Smith A.J."/>
            <person name="Vanacova S."/>
            <person name="Villalvazo M."/>
            <person name="Haas B.J."/>
            <person name="Pertea M."/>
            <person name="Feldblyum T.V."/>
            <person name="Utterback T.R."/>
            <person name="Shu C.L."/>
            <person name="Osoegawa K."/>
            <person name="de Jong P.J."/>
            <person name="Hrdy I."/>
            <person name="Horvathova L."/>
            <person name="Zubacova Z."/>
            <person name="Dolezal P."/>
            <person name="Malik S.B."/>
            <person name="Logsdon J.M. Jr."/>
            <person name="Henze K."/>
            <person name="Gupta A."/>
            <person name="Wang C.C."/>
            <person name="Dunne R.L."/>
            <person name="Upcroft J.A."/>
            <person name="Upcroft P."/>
            <person name="White O."/>
            <person name="Salzberg S.L."/>
            <person name="Tang P."/>
            <person name="Chiu C.-H."/>
            <person name="Lee Y.-S."/>
            <person name="Embley T.M."/>
            <person name="Coombs G.H."/>
            <person name="Mottram J.C."/>
            <person name="Tachezy J."/>
            <person name="Fraser-Liggett C.M."/>
            <person name="Johnson P.J."/>
        </authorList>
    </citation>
    <scope>NUCLEOTIDE SEQUENCE [LARGE SCALE GENOMIC DNA]</scope>
    <source>
        <strain evidence="7">G3</strain>
    </source>
</reference>
<evidence type="ECO:0000256" key="5">
    <source>
        <dbReference type="SAM" id="Coils"/>
    </source>
</evidence>
<proteinExistence type="predicted"/>
<name>A2FX00_TRIV3</name>
<protein>
    <recommendedName>
        <fullName evidence="6">RING-type domain-containing protein</fullName>
    </recommendedName>
</protein>
<evidence type="ECO:0000313" key="8">
    <source>
        <dbReference type="Proteomes" id="UP000001542"/>
    </source>
</evidence>
<evidence type="ECO:0000259" key="6">
    <source>
        <dbReference type="PROSITE" id="PS50089"/>
    </source>
</evidence>
<dbReference type="SMR" id="A2FX00"/>
<evidence type="ECO:0000256" key="1">
    <source>
        <dbReference type="ARBA" id="ARBA00022723"/>
    </source>
</evidence>
<keyword evidence="1" id="KW-0479">Metal-binding</keyword>
<evidence type="ECO:0000256" key="2">
    <source>
        <dbReference type="ARBA" id="ARBA00022771"/>
    </source>
</evidence>
<keyword evidence="2 4" id="KW-0863">Zinc-finger</keyword>
<accession>A2FX00</accession>
<dbReference type="PROSITE" id="PS50089">
    <property type="entry name" value="ZF_RING_2"/>
    <property type="match status" value="1"/>
</dbReference>
<dbReference type="STRING" id="5722.A2FX00"/>
<dbReference type="KEGG" id="tva:4748264"/>
<dbReference type="InterPro" id="IPR013083">
    <property type="entry name" value="Znf_RING/FYVE/PHD"/>
</dbReference>
<reference evidence="7" key="1">
    <citation type="submission" date="2006-10" db="EMBL/GenBank/DDBJ databases">
        <authorList>
            <person name="Amadeo P."/>
            <person name="Zhao Q."/>
            <person name="Wortman J."/>
            <person name="Fraser-Liggett C."/>
            <person name="Carlton J."/>
        </authorList>
    </citation>
    <scope>NUCLEOTIDE SEQUENCE</scope>
    <source>
        <strain evidence="7">G3</strain>
    </source>
</reference>
<dbReference type="EMBL" id="DS114097">
    <property type="protein sequence ID" value="EAX90577.1"/>
    <property type="molecule type" value="Genomic_DNA"/>
</dbReference>